<evidence type="ECO:0000256" key="5">
    <source>
        <dbReference type="ARBA" id="ARBA00022723"/>
    </source>
</evidence>
<accession>A0A7G8TDP3</accession>
<evidence type="ECO:0000256" key="11">
    <source>
        <dbReference type="PIRSR" id="PIRSR006268-2"/>
    </source>
</evidence>
<dbReference type="PANTHER" id="PTHR30040">
    <property type="entry name" value="THIAMINE BIOSYNTHESIS LIPOPROTEIN APBE"/>
    <property type="match status" value="1"/>
</dbReference>
<keyword evidence="12" id="KW-1003">Cell membrane</keyword>
<keyword evidence="7 10" id="KW-0460">Magnesium</keyword>
<keyword evidence="12" id="KW-0732">Signal</keyword>
<evidence type="ECO:0000256" key="12">
    <source>
        <dbReference type="RuleBase" id="RU363002"/>
    </source>
</evidence>
<evidence type="ECO:0000313" key="13">
    <source>
        <dbReference type="EMBL" id="QNK41734.1"/>
    </source>
</evidence>
<proteinExistence type="inferred from homology"/>
<dbReference type="GO" id="GO:0016740">
    <property type="term" value="F:transferase activity"/>
    <property type="evidence" value="ECO:0007669"/>
    <property type="project" value="UniProtKB-UniRule"/>
</dbReference>
<evidence type="ECO:0000256" key="10">
    <source>
        <dbReference type="PIRNR" id="PIRNR006268"/>
    </source>
</evidence>
<comment type="function">
    <text evidence="12">Flavin transferase that catalyzes the transfer of the FMN moiety of FAD and its covalent binding to the hydroxyl group of a threonine residue in a target flavoprotein.</text>
</comment>
<dbReference type="PROSITE" id="PS51257">
    <property type="entry name" value="PROKAR_LIPOPROTEIN"/>
    <property type="match status" value="1"/>
</dbReference>
<feature type="binding site" evidence="11">
    <location>
        <position position="303"/>
    </location>
    <ligand>
        <name>Mg(2+)</name>
        <dbReference type="ChEBI" id="CHEBI:18420"/>
    </ligand>
</feature>
<dbReference type="Gene3D" id="3.10.520.10">
    <property type="entry name" value="ApbE-like domains"/>
    <property type="match status" value="1"/>
</dbReference>
<keyword evidence="4 10" id="KW-0808">Transferase</keyword>
<dbReference type="PANTHER" id="PTHR30040:SF2">
    <property type="entry name" value="FAD:PROTEIN FMN TRANSFERASE"/>
    <property type="match status" value="1"/>
</dbReference>
<feature type="binding site" evidence="11">
    <location>
        <position position="188"/>
    </location>
    <ligand>
        <name>Mg(2+)</name>
        <dbReference type="ChEBI" id="CHEBI:18420"/>
    </ligand>
</feature>
<evidence type="ECO:0000256" key="7">
    <source>
        <dbReference type="ARBA" id="ARBA00022842"/>
    </source>
</evidence>
<dbReference type="InterPro" id="IPR024932">
    <property type="entry name" value="ApbE"/>
</dbReference>
<keyword evidence="12" id="KW-0472">Membrane</keyword>
<feature type="signal peptide" evidence="12">
    <location>
        <begin position="1"/>
        <end position="22"/>
    </location>
</feature>
<dbReference type="Proteomes" id="UP000515909">
    <property type="component" value="Chromosome"/>
</dbReference>
<protein>
    <recommendedName>
        <fullName evidence="2 10">FAD:protein FMN transferase</fullName>
        <ecNumber evidence="1 10">2.7.1.180</ecNumber>
    </recommendedName>
    <alternativeName>
        <fullName evidence="8 10">Flavin transferase</fullName>
    </alternativeName>
</protein>
<comment type="catalytic activity">
    <reaction evidence="9 10 12">
        <text>L-threonyl-[protein] + FAD = FMN-L-threonyl-[protein] + AMP + H(+)</text>
        <dbReference type="Rhea" id="RHEA:36847"/>
        <dbReference type="Rhea" id="RHEA-COMP:11060"/>
        <dbReference type="Rhea" id="RHEA-COMP:11061"/>
        <dbReference type="ChEBI" id="CHEBI:15378"/>
        <dbReference type="ChEBI" id="CHEBI:30013"/>
        <dbReference type="ChEBI" id="CHEBI:57692"/>
        <dbReference type="ChEBI" id="CHEBI:74257"/>
        <dbReference type="ChEBI" id="CHEBI:456215"/>
        <dbReference type="EC" id="2.7.1.180"/>
    </reaction>
</comment>
<keyword evidence="6 10" id="KW-0274">FAD</keyword>
<evidence type="ECO:0000256" key="9">
    <source>
        <dbReference type="ARBA" id="ARBA00048540"/>
    </source>
</evidence>
<evidence type="ECO:0000256" key="4">
    <source>
        <dbReference type="ARBA" id="ARBA00022679"/>
    </source>
</evidence>
<reference evidence="13 14" key="1">
    <citation type="submission" date="2020-08" db="EMBL/GenBank/DDBJ databases">
        <title>The isolate Caproiciproducens sp. 7D4C2 produces n-caproate at mildly acidic conditions from hexoses: genome and rBOX comparison with related strains and chain-elongating bacteria.</title>
        <authorList>
            <person name="Esquivel-Elizondo S."/>
            <person name="Bagci C."/>
            <person name="Temovska M."/>
            <person name="Jeon B.S."/>
            <person name="Bessarab I."/>
            <person name="Williams R.B.H."/>
            <person name="Huson D.H."/>
            <person name="Angenent L.T."/>
        </authorList>
    </citation>
    <scope>NUCLEOTIDE SEQUENCE [LARGE SCALE GENOMIC DNA]</scope>
    <source>
        <strain evidence="13 14">7D4C2</strain>
    </source>
</reference>
<organism evidence="13 14">
    <name type="scientific">Caproicibacter fermentans</name>
    <dbReference type="NCBI Taxonomy" id="2576756"/>
    <lineage>
        <taxon>Bacteria</taxon>
        <taxon>Bacillati</taxon>
        <taxon>Bacillota</taxon>
        <taxon>Clostridia</taxon>
        <taxon>Eubacteriales</taxon>
        <taxon>Acutalibacteraceae</taxon>
        <taxon>Caproicibacter</taxon>
    </lineage>
</organism>
<sequence length="350" mass="39028">MELVKKAAAILLILLFALSASGCGKNEKTRYDAQFLQLFDTKSELVAYMDSKEEFTDFSNLIYNNLKEYDHLYDIYNNYPGINNLKTINDNAGKKPVRVDKRIIGLLQLARKEDEATNGSCNVAFGAVLRLWHQYREDGINDPEHAQLPPMEELKEASKHTDINQVIIDEKASTVYLKDPEMSLDVGAVAKGYATEQVAELAEKAGYTSALLSIGGNVRAIGEKGINHELWNVGIQNPDLGSEKTSLTTVLLREQSLVTSGIYERYYTVNGKNYHHIIDPKTLMPSAYYKSVSIITRDSGVADALSTALFNMPPAQGMTYIESLSGTEALWVMPDGRIQYSSHFHDLEKS</sequence>
<dbReference type="InterPro" id="IPR003374">
    <property type="entry name" value="ApbE-like_sf"/>
</dbReference>
<keyword evidence="5 10" id="KW-0479">Metal-binding</keyword>
<keyword evidence="12" id="KW-0997">Cell inner membrane</keyword>
<dbReference type="Pfam" id="PF02424">
    <property type="entry name" value="ApbE"/>
    <property type="match status" value="1"/>
</dbReference>
<gene>
    <name evidence="13" type="ORF">HCR03_05660</name>
</gene>
<keyword evidence="3 10" id="KW-0285">Flavoprotein</keyword>
<dbReference type="KEGG" id="cfem:HCR03_05660"/>
<dbReference type="EC" id="2.7.1.180" evidence="1 10"/>
<dbReference type="SUPFAM" id="SSF143631">
    <property type="entry name" value="ApbE-like"/>
    <property type="match status" value="1"/>
</dbReference>
<dbReference type="AlphaFoldDB" id="A0A7G8TDP3"/>
<evidence type="ECO:0000256" key="1">
    <source>
        <dbReference type="ARBA" id="ARBA00011955"/>
    </source>
</evidence>
<evidence type="ECO:0000256" key="3">
    <source>
        <dbReference type="ARBA" id="ARBA00022630"/>
    </source>
</evidence>
<comment type="cofactor">
    <cofactor evidence="11">
        <name>Mg(2+)</name>
        <dbReference type="ChEBI" id="CHEBI:18420"/>
    </cofactor>
    <cofactor evidence="11">
        <name>Mn(2+)</name>
        <dbReference type="ChEBI" id="CHEBI:29035"/>
    </cofactor>
    <text evidence="11">Magnesium. Can also use manganese.</text>
</comment>
<feature type="binding site" evidence="11">
    <location>
        <position position="307"/>
    </location>
    <ligand>
        <name>Mg(2+)</name>
        <dbReference type="ChEBI" id="CHEBI:18420"/>
    </ligand>
</feature>
<evidence type="ECO:0000256" key="2">
    <source>
        <dbReference type="ARBA" id="ARBA00016337"/>
    </source>
</evidence>
<name>A0A7G8TDP3_9FIRM</name>
<dbReference type="GO" id="GO:0046872">
    <property type="term" value="F:metal ion binding"/>
    <property type="evidence" value="ECO:0007669"/>
    <property type="project" value="UniProtKB-UniRule"/>
</dbReference>
<dbReference type="GO" id="GO:0005886">
    <property type="term" value="C:plasma membrane"/>
    <property type="evidence" value="ECO:0007669"/>
    <property type="project" value="UniProtKB-SubCell"/>
</dbReference>
<evidence type="ECO:0000256" key="8">
    <source>
        <dbReference type="ARBA" id="ARBA00031306"/>
    </source>
</evidence>
<dbReference type="PIRSF" id="PIRSF006268">
    <property type="entry name" value="ApbE"/>
    <property type="match status" value="1"/>
</dbReference>
<comment type="similarity">
    <text evidence="10 12">Belongs to the ApbE family.</text>
</comment>
<comment type="subcellular location">
    <subcellularLocation>
        <location evidence="12">Cell inner membrane</location>
        <topology evidence="12">Lipid-anchor</topology>
        <orientation evidence="12">Periplasmic side</orientation>
    </subcellularLocation>
</comment>
<keyword evidence="12" id="KW-0449">Lipoprotein</keyword>
<evidence type="ECO:0000313" key="14">
    <source>
        <dbReference type="Proteomes" id="UP000515909"/>
    </source>
</evidence>
<dbReference type="EMBL" id="CP060286">
    <property type="protein sequence ID" value="QNK41734.1"/>
    <property type="molecule type" value="Genomic_DNA"/>
</dbReference>
<evidence type="ECO:0000256" key="6">
    <source>
        <dbReference type="ARBA" id="ARBA00022827"/>
    </source>
</evidence>
<feature type="chain" id="PRO_5039746277" description="FAD:protein FMN transferase" evidence="12">
    <location>
        <begin position="23"/>
        <end position="350"/>
    </location>
</feature>